<feature type="region of interest" description="Disordered" evidence="2">
    <location>
        <begin position="343"/>
        <end position="376"/>
    </location>
</feature>
<evidence type="ECO:0000256" key="1">
    <source>
        <dbReference type="SAM" id="Coils"/>
    </source>
</evidence>
<feature type="region of interest" description="Disordered" evidence="2">
    <location>
        <begin position="953"/>
        <end position="980"/>
    </location>
</feature>
<sequence>MQQMEDIKVFVEEVEPSTAVYNVVRGCFVRLSAERRGMDGSPELQLLVNCGDYLQLWEPVDGFLELKQTFYLFERIEHMDLVPASMGLFGPDSTDTVLLFTFDGRCALFRLHLQAPSDQLAPGTSAPSTPGPFVLTEVGCLVLPVPALRDGLMPKRLGGVCSSGVAPVSKQVAMTSSARAVVVAAIHMGMLHVVTLHAMVTTSKVGHAGHGGTKGPATSAPSGSSAGGDDGKNWDGGGGEPVMFCAVVLIQDTPLYGMPPGDDELEVMAHMSHVYGMCFMPPPERDAYEPPLLVVLHKLERSGGLSFTLDCLALELQFGGKRGGNGAAAKGGAGRVTAAAAAAGGSSGKGAGGSSKDVHSGAGGPSVSGTAGGSNTTASAAVSAASKAAVAADPAAGSGPRPVATDDTAPMRATLITGPWVVRFLHPTTTVITPFPGVPAAGLPAGVLAISSVGVTLYSRPPTLGAIALAAATAQAEARRAAEANPGPPLGDFSGLDPFDDEAVGALFDRWFGKDFLEDAAIEFAETAIQQVDLVQYALAGMPLCAEALAPGVLLIGDSGAGLTLLHAAGSQAWAAQVLPALVGPPPFPCPAMPKVVGYLPTAAVGGGGGEGTALVSEKAGSAQEPDGLLFLGSDCSNSQIWLVPAAHIAATAKPPPAPPAPPPPPPPPPPAPVTSTSAAPGSSQDSPAPKAGAADGKEEAQQPQAMQTEDVLLPPPLPVLHWPVSELAAIKSLAPVTDIAVVPDSSGADDPWLIASCGRNAAGRLVRARLAAGLQAYLSDGPKVPDGCRMFPLRLGTNFFEDDEQQGASSPGPGLGHTHIAFSFEAVDRTDLLSVAGAGHGGAGGSEFTQVELPGLDHGAASLLVVDVAGRRLVQVTPASVRVLEPLFSGGGLAVEWHAPEPLSLAAHSGSILAAASPTRLHLLRIDPGTGSVTALSNVKQLQAQLSALALYRLPPPPRPPPGPGQRRPPSSSESQVSEPEATYILMGQWLSNRVEVAAVADPARNLLELQLGEDETPRSLTMLDLSPAAGGRATAAAAALPPVLLAGTNTGQLLMWQLVEGPLAARPWRLGPCYSLRVGQVAVGLHPVPLSRPDRPRSGGGGGGYVYVHSHSGALVRPRQQAAAVAAAAAAAGQPSLEQSLEVIRVHGSEGLQALCHVSTTAMPDSTCWVTREGQLLFGRIDPRVKLRWSTAFVGETIHSFAYHAPSHCLVALCESHPIGDNSLRVIEVNSLHQVMSMRLAYGHYHTAITAGPLPCTSGVKAAARRAATMAAKRSGEASTTVAGPTVPEKEFVVLGSYLSVDSSCDPEVGKHVHGAELQYGAVSFLELVANPASDGSNATQYQLLLQGICLVPSVPTSLAIARPSLYAAPDSGTGSGGATDPGGAGSHLRAGTAALTEAAEMEAGGGGGSSRGSGSDPVDMPYLLMGCQGGVRLYRVYVDDGHREGDKAVKRALKLVGQVDELNLPYPKNYTEVQAALEALDKEIKKRAEEEAKEAEAAAKAAAAQGDGAVGMVEGGGAEGGGGKDGGGGGEEDEGLAEDESELPEVEVNWEERLKALAEEEAAENIEWKYGLGLMEQPDSDDEEYFRKWAQERGLEKPPPEAALAVKLLRKRLQREDMLAAEAAAAEAAGGTGGRDSDSGDSSGSSDGGGGAGGRRGRRVVPSIRQLLHDLQRDWAQHVTIVQVDVAKTFGDACVASLACIFAGSSAAGTAAIGGSSGSGRTDGSSSLVLASDFLGSVTVMRLVANSRGAALISCGPDRHPIFAQAAAWLDPEHALVAVHPHGLVVLRRDPKAEEDAMRVALEKAVADFEAGMARRRRYQDVAQVWEAAGAGQARQHAGAKPGGGAPAAAAAANQESRFSLEDLHLLKPQMEATPGLTMNAACRVRHMVTRMCRARLGMRPQPHRHHDHQQPSRHSSASTPSTSRTSTPAISAHGKALPGTGQGVGAPFHHQQWDASDLLLCFSVSGYVAAVRLQHQGPAAAAVPALPPLPPLAKLARLQHAVASLDPVDMALLTGIDSDSYGHSYSWPLVVPRETAAGAGLAGGGSSAVADEAGRRRGTPPLSASAGTSGAGGGGRSTQMQVDGVEEEFMALEAEAEALAAGCVDGSVMRVLLAAAEAQLRKDGESEAVASASVAGGRVGSAGGGGRVAAVLRRLAREVTGAADLGALVGLLQRSSLAGINL</sequence>
<dbReference type="EMBL" id="BNCP01000036">
    <property type="protein sequence ID" value="GIL86678.1"/>
    <property type="molecule type" value="Genomic_DNA"/>
</dbReference>
<evidence type="ECO:0000256" key="2">
    <source>
        <dbReference type="SAM" id="MobiDB-lite"/>
    </source>
</evidence>
<dbReference type="Gene3D" id="2.130.10.10">
    <property type="entry name" value="YVTN repeat-like/Quinoprotein amine dehydrogenase"/>
    <property type="match status" value="1"/>
</dbReference>
<gene>
    <name evidence="3" type="ORF">Vretifemale_14931</name>
    <name evidence="4" type="ORF">Vretimale_11488</name>
</gene>
<accession>A0A8J4LRK7</accession>
<dbReference type="PANTHER" id="PTHR10644">
    <property type="entry name" value="DNA REPAIR/RNA PROCESSING CPSF FAMILY"/>
    <property type="match status" value="1"/>
</dbReference>
<name>A0A8J4LRK7_9CHLO</name>
<feature type="region of interest" description="Disordered" evidence="2">
    <location>
        <begin position="653"/>
        <end position="707"/>
    </location>
</feature>
<feature type="region of interest" description="Disordered" evidence="2">
    <location>
        <begin position="1515"/>
        <end position="1548"/>
    </location>
</feature>
<feature type="compositionally biased region" description="Gly residues" evidence="2">
    <location>
        <begin position="1376"/>
        <end position="1388"/>
    </location>
</feature>
<dbReference type="InterPro" id="IPR050358">
    <property type="entry name" value="RSE1/DDB1/CFT1"/>
</dbReference>
<comment type="caution">
    <text evidence="4">The sequence shown here is derived from an EMBL/GenBank/DDBJ whole genome shotgun (WGS) entry which is preliminary data.</text>
</comment>
<feature type="coiled-coil region" evidence="1">
    <location>
        <begin position="1473"/>
        <end position="1508"/>
    </location>
</feature>
<feature type="compositionally biased region" description="Pro residues" evidence="2">
    <location>
        <begin position="654"/>
        <end position="673"/>
    </location>
</feature>
<feature type="compositionally biased region" description="Gly residues" evidence="2">
    <location>
        <begin position="361"/>
        <end position="372"/>
    </location>
</feature>
<organism evidence="4 5">
    <name type="scientific">Volvox reticuliferus</name>
    <dbReference type="NCBI Taxonomy" id="1737510"/>
    <lineage>
        <taxon>Eukaryota</taxon>
        <taxon>Viridiplantae</taxon>
        <taxon>Chlorophyta</taxon>
        <taxon>core chlorophytes</taxon>
        <taxon>Chlorophyceae</taxon>
        <taxon>CS clade</taxon>
        <taxon>Chlamydomonadales</taxon>
        <taxon>Volvocaceae</taxon>
        <taxon>Volvox</taxon>
    </lineage>
</organism>
<evidence type="ECO:0000313" key="4">
    <source>
        <dbReference type="EMBL" id="GIM07339.1"/>
    </source>
</evidence>
<feature type="region of interest" description="Disordered" evidence="2">
    <location>
        <begin position="1627"/>
        <end position="1660"/>
    </location>
</feature>
<feature type="compositionally biased region" description="Acidic residues" evidence="2">
    <location>
        <begin position="1533"/>
        <end position="1548"/>
    </location>
</feature>
<dbReference type="Proteomes" id="UP000747110">
    <property type="component" value="Unassembled WGS sequence"/>
</dbReference>
<feature type="region of interest" description="Disordered" evidence="2">
    <location>
        <begin position="1372"/>
        <end position="1391"/>
    </location>
</feature>
<feature type="compositionally biased region" description="Low complexity" evidence="2">
    <location>
        <begin position="1916"/>
        <end position="1936"/>
    </location>
</feature>
<feature type="region of interest" description="Disordered" evidence="2">
    <location>
        <begin position="1836"/>
        <end position="1857"/>
    </location>
</feature>
<evidence type="ECO:0000313" key="3">
    <source>
        <dbReference type="EMBL" id="GIL86678.1"/>
    </source>
</evidence>
<keyword evidence="1" id="KW-0175">Coiled coil</keyword>
<evidence type="ECO:0000313" key="6">
    <source>
        <dbReference type="Proteomes" id="UP000747110"/>
    </source>
</evidence>
<dbReference type="InterPro" id="IPR015943">
    <property type="entry name" value="WD40/YVTN_repeat-like_dom_sf"/>
</dbReference>
<feature type="compositionally biased region" description="Pro residues" evidence="2">
    <location>
        <begin position="955"/>
        <end position="965"/>
    </location>
</feature>
<dbReference type="Proteomes" id="UP000722791">
    <property type="component" value="Unassembled WGS sequence"/>
</dbReference>
<protein>
    <recommendedName>
        <fullName evidence="7">Cleavage/polyadenylation specificity factor A subunit C-terminal domain-containing protein</fullName>
    </recommendedName>
</protein>
<feature type="compositionally biased region" description="Low complexity" evidence="2">
    <location>
        <begin position="215"/>
        <end position="224"/>
    </location>
</feature>
<evidence type="ECO:0000313" key="5">
    <source>
        <dbReference type="Proteomes" id="UP000722791"/>
    </source>
</evidence>
<keyword evidence="6" id="KW-1185">Reference proteome</keyword>
<dbReference type="OrthoDB" id="548888at2759"/>
<feature type="region of interest" description="Disordered" evidence="2">
    <location>
        <begin position="2045"/>
        <end position="2083"/>
    </location>
</feature>
<dbReference type="EMBL" id="BNCQ01000024">
    <property type="protein sequence ID" value="GIM07339.1"/>
    <property type="molecule type" value="Genomic_DNA"/>
</dbReference>
<reference evidence="4" key="1">
    <citation type="journal article" date="2021" name="Proc. Natl. Acad. Sci. U.S.A.">
        <title>Three genomes in the algal genus Volvox reveal the fate of a haploid sex-determining region after a transition to homothallism.</title>
        <authorList>
            <person name="Yamamoto K."/>
            <person name="Hamaji T."/>
            <person name="Kawai-Toyooka H."/>
            <person name="Matsuzaki R."/>
            <person name="Takahashi F."/>
            <person name="Nishimura Y."/>
            <person name="Kawachi M."/>
            <person name="Noguchi H."/>
            <person name="Minakuchi Y."/>
            <person name="Umen J.G."/>
            <person name="Toyoda A."/>
            <person name="Nozaki H."/>
        </authorList>
    </citation>
    <scope>NUCLEOTIDE SEQUENCE</scope>
    <source>
        <strain evidence="4">NIES-3785</strain>
        <strain evidence="3">NIES-3786</strain>
    </source>
</reference>
<feature type="region of interest" description="Disordered" evidence="2">
    <location>
        <begin position="1904"/>
        <end position="1947"/>
    </location>
</feature>
<feature type="compositionally biased region" description="Gly residues" evidence="2">
    <location>
        <begin position="1516"/>
        <end position="1532"/>
    </location>
</feature>
<feature type="region of interest" description="Disordered" evidence="2">
    <location>
        <begin position="205"/>
        <end position="233"/>
    </location>
</feature>
<evidence type="ECO:0008006" key="7">
    <source>
        <dbReference type="Google" id="ProtNLM"/>
    </source>
</evidence>
<proteinExistence type="predicted"/>
<feature type="compositionally biased region" description="Low complexity" evidence="2">
    <location>
        <begin position="966"/>
        <end position="980"/>
    </location>
</feature>